<dbReference type="InterPro" id="IPR058407">
    <property type="entry name" value="DUF8094"/>
</dbReference>
<dbReference type="Proteomes" id="UP000749040">
    <property type="component" value="Unassembled WGS sequence"/>
</dbReference>
<dbReference type="Pfam" id="PF26366">
    <property type="entry name" value="DUF8094"/>
    <property type="match status" value="1"/>
</dbReference>
<evidence type="ECO:0000256" key="1">
    <source>
        <dbReference type="SAM" id="MobiDB-lite"/>
    </source>
</evidence>
<feature type="region of interest" description="Disordered" evidence="1">
    <location>
        <begin position="218"/>
        <end position="241"/>
    </location>
</feature>
<feature type="chain" id="PRO_5045088490" description="DUF8094 domain-containing protein" evidence="2">
    <location>
        <begin position="32"/>
        <end position="331"/>
    </location>
</feature>
<feature type="signal peptide" evidence="2">
    <location>
        <begin position="1"/>
        <end position="31"/>
    </location>
</feature>
<evidence type="ECO:0000256" key="2">
    <source>
        <dbReference type="SAM" id="SignalP"/>
    </source>
</evidence>
<proteinExistence type="predicted"/>
<keyword evidence="2" id="KW-0732">Signal</keyword>
<reference evidence="4 5" key="1">
    <citation type="submission" date="2021-01" db="EMBL/GenBank/DDBJ databases">
        <title>Streptomyces acididurans sp. nov., isolated from a peat swamp forest soil.</title>
        <authorList>
            <person name="Chantavorakit T."/>
            <person name="Duangmal K."/>
        </authorList>
    </citation>
    <scope>NUCLEOTIDE SEQUENCE [LARGE SCALE GENOMIC DNA]</scope>
    <source>
        <strain evidence="4 5">KK5PA1</strain>
    </source>
</reference>
<accession>A0ABS2TPT6</accession>
<protein>
    <recommendedName>
        <fullName evidence="3">DUF8094 domain-containing protein</fullName>
    </recommendedName>
</protein>
<organism evidence="4 5">
    <name type="scientific">Actinacidiphila acididurans</name>
    <dbReference type="NCBI Taxonomy" id="2784346"/>
    <lineage>
        <taxon>Bacteria</taxon>
        <taxon>Bacillati</taxon>
        <taxon>Actinomycetota</taxon>
        <taxon>Actinomycetes</taxon>
        <taxon>Kitasatosporales</taxon>
        <taxon>Streptomycetaceae</taxon>
        <taxon>Actinacidiphila</taxon>
    </lineage>
</organism>
<dbReference type="EMBL" id="JADKYB010000006">
    <property type="protein sequence ID" value="MBM9505350.1"/>
    <property type="molecule type" value="Genomic_DNA"/>
</dbReference>
<gene>
    <name evidence="4" type="ORF">ITX44_12490</name>
</gene>
<sequence length="331" mass="34563">MRPAEGVRRAMIRRRLCLGAAAVALSLPLAGCVTVHGERALIASARPAEAAKALADFAAANNAATRTYDPARVTATEAGPLGAIDEAGVRARHVNNPSGNPSATPLVFSGTKYLIPRQRGWPKFFVADTATNRGTARWLLVFRRSGPEQAWKADFLAVYAPGSLPAPATDKDGHAEAVPLAGSDLLVQPGQLSAAYAGYLQDGAGAQSFAPGAVTSQLRASRAKESHTPSSVTQYQDQPVQGGEFDPVALRTKNGGALVFFGTRHQSRATYRPGYRLTLDPSTRALMSGTPRTSVTLSRMAQHVAFVPGGGGTGQVVILSRLVGLVSAKGA</sequence>
<keyword evidence="5" id="KW-1185">Reference proteome</keyword>
<evidence type="ECO:0000259" key="3">
    <source>
        <dbReference type="Pfam" id="PF26366"/>
    </source>
</evidence>
<comment type="caution">
    <text evidence="4">The sequence shown here is derived from an EMBL/GenBank/DDBJ whole genome shotgun (WGS) entry which is preliminary data.</text>
</comment>
<feature type="compositionally biased region" description="Polar residues" evidence="1">
    <location>
        <begin position="228"/>
        <end position="239"/>
    </location>
</feature>
<evidence type="ECO:0000313" key="4">
    <source>
        <dbReference type="EMBL" id="MBM9505350.1"/>
    </source>
</evidence>
<feature type="domain" description="DUF8094" evidence="3">
    <location>
        <begin position="47"/>
        <end position="328"/>
    </location>
</feature>
<evidence type="ECO:0000313" key="5">
    <source>
        <dbReference type="Proteomes" id="UP000749040"/>
    </source>
</evidence>
<name>A0ABS2TPT6_9ACTN</name>